<dbReference type="PANTHER" id="PTHR36504:SF1">
    <property type="entry name" value="LIPOPOLYSACCHARIDE EXPORT SYSTEM PROTEIN LPTA"/>
    <property type="match status" value="1"/>
</dbReference>
<dbReference type="RefSeq" id="WP_147158984.1">
    <property type="nucleotide sequence ID" value="NZ_BJYR01000010.1"/>
</dbReference>
<feature type="domain" description="Organic solvent tolerance-like N-terminal" evidence="3">
    <location>
        <begin position="52"/>
        <end position="155"/>
    </location>
</feature>
<dbReference type="OrthoDB" id="9811926at2"/>
<gene>
    <name evidence="4" type="ORF">NSE01_14600</name>
</gene>
<evidence type="ECO:0000256" key="1">
    <source>
        <dbReference type="ARBA" id="ARBA00022729"/>
    </source>
</evidence>
<dbReference type="AlphaFoldDB" id="A0A512AIT6"/>
<organism evidence="4 5">
    <name type="scientific">Novosphingobium sediminis</name>
    <dbReference type="NCBI Taxonomy" id="707214"/>
    <lineage>
        <taxon>Bacteria</taxon>
        <taxon>Pseudomonadati</taxon>
        <taxon>Pseudomonadota</taxon>
        <taxon>Alphaproteobacteria</taxon>
        <taxon>Sphingomonadales</taxon>
        <taxon>Sphingomonadaceae</taxon>
        <taxon>Novosphingobium</taxon>
    </lineage>
</organism>
<dbReference type="GO" id="GO:0009279">
    <property type="term" value="C:cell outer membrane"/>
    <property type="evidence" value="ECO:0007669"/>
    <property type="project" value="TreeGrafter"/>
</dbReference>
<evidence type="ECO:0000313" key="5">
    <source>
        <dbReference type="Proteomes" id="UP000321464"/>
    </source>
</evidence>
<dbReference type="EMBL" id="BJYR01000010">
    <property type="protein sequence ID" value="GEN99627.1"/>
    <property type="molecule type" value="Genomic_DNA"/>
</dbReference>
<name>A0A512AIT6_9SPHN</name>
<dbReference type="Gene3D" id="2.60.450.10">
    <property type="entry name" value="Lipopolysaccharide (LPS) transport protein A like domain"/>
    <property type="match status" value="1"/>
</dbReference>
<evidence type="ECO:0000256" key="2">
    <source>
        <dbReference type="SAM" id="MobiDB-lite"/>
    </source>
</evidence>
<comment type="caution">
    <text evidence="4">The sequence shown here is derived from an EMBL/GenBank/DDBJ whole genome shotgun (WGS) entry which is preliminary data.</text>
</comment>
<dbReference type="InterPro" id="IPR005653">
    <property type="entry name" value="OstA-like_N"/>
</dbReference>
<feature type="region of interest" description="Disordered" evidence="2">
    <location>
        <begin position="161"/>
        <end position="195"/>
    </location>
</feature>
<keyword evidence="1" id="KW-0732">Signal</keyword>
<keyword evidence="5" id="KW-1185">Reference proteome</keyword>
<dbReference type="GO" id="GO:0015920">
    <property type="term" value="P:lipopolysaccharide transport"/>
    <property type="evidence" value="ECO:0007669"/>
    <property type="project" value="TreeGrafter"/>
</dbReference>
<evidence type="ECO:0000259" key="3">
    <source>
        <dbReference type="Pfam" id="PF03968"/>
    </source>
</evidence>
<accession>A0A512AIT6</accession>
<dbReference type="GO" id="GO:0030288">
    <property type="term" value="C:outer membrane-bounded periplasmic space"/>
    <property type="evidence" value="ECO:0007669"/>
    <property type="project" value="TreeGrafter"/>
</dbReference>
<dbReference type="PANTHER" id="PTHR36504">
    <property type="entry name" value="LIPOPOLYSACCHARIDE EXPORT SYSTEM PROTEIN LPTA"/>
    <property type="match status" value="1"/>
</dbReference>
<sequence>MTTLLEALKASRPLRSFAIGFAASAALVAGAQHLAAQAIAAHNSKAPVNYAADRIELQDKQNRVVLSGNVDITQADLTMRAARTTVAYTDAGSLQIQRIDATGGVIVTRGNERASGDVAVYDFDRKIITMAGNVALRRGTDTLNGGRLVIDLNTGISNIDGRSSGGALSPSGTGGEPGATRSGGRVSGSFSVPKN</sequence>
<dbReference type="InterPro" id="IPR052037">
    <property type="entry name" value="LPS_export_LptA"/>
</dbReference>
<evidence type="ECO:0000313" key="4">
    <source>
        <dbReference type="EMBL" id="GEN99627.1"/>
    </source>
</evidence>
<feature type="compositionally biased region" description="Low complexity" evidence="2">
    <location>
        <begin position="182"/>
        <end position="195"/>
    </location>
</feature>
<dbReference type="Proteomes" id="UP000321464">
    <property type="component" value="Unassembled WGS sequence"/>
</dbReference>
<reference evidence="4 5" key="1">
    <citation type="submission" date="2019-07" db="EMBL/GenBank/DDBJ databases">
        <title>Whole genome shotgun sequence of Novosphingobium sediminis NBRC 106119.</title>
        <authorList>
            <person name="Hosoyama A."/>
            <person name="Uohara A."/>
            <person name="Ohji S."/>
            <person name="Ichikawa N."/>
        </authorList>
    </citation>
    <scope>NUCLEOTIDE SEQUENCE [LARGE SCALE GENOMIC DNA]</scope>
    <source>
        <strain evidence="4 5">NBRC 106119</strain>
    </source>
</reference>
<proteinExistence type="predicted"/>
<dbReference type="GO" id="GO:0017089">
    <property type="term" value="F:glycolipid transfer activity"/>
    <property type="evidence" value="ECO:0007669"/>
    <property type="project" value="TreeGrafter"/>
</dbReference>
<dbReference type="Pfam" id="PF03968">
    <property type="entry name" value="LptD_N"/>
    <property type="match status" value="1"/>
</dbReference>
<protein>
    <recommendedName>
        <fullName evidence="3">Organic solvent tolerance-like N-terminal domain-containing protein</fullName>
    </recommendedName>
</protein>